<protein>
    <submittedName>
        <fullName evidence="1">Uncharacterized protein</fullName>
    </submittedName>
</protein>
<reference evidence="1 2" key="1">
    <citation type="submission" date="2019-11" db="EMBL/GenBank/DDBJ databases">
        <authorList>
            <person name="Lang L."/>
        </authorList>
    </citation>
    <scope>NUCLEOTIDE SEQUENCE [LARGE SCALE GENOMIC DNA]</scope>
    <source>
        <strain evidence="1 2">YIM 132242</strain>
    </source>
</reference>
<gene>
    <name evidence="1" type="ORF">GIY56_16555</name>
</gene>
<evidence type="ECO:0000313" key="2">
    <source>
        <dbReference type="Proteomes" id="UP000481417"/>
    </source>
</evidence>
<name>A0A6L6HUP4_9RHOB</name>
<dbReference type="RefSeq" id="WP_154765978.1">
    <property type="nucleotide sequence ID" value="NZ_WMBT01000019.1"/>
</dbReference>
<sequence length="94" mass="9953">MTGTVLWRCFGAFSWPDEECGHGSLDDVFADGGPLVDGENALDLVEKTLQQAKITAGDAHDGGNSAIIGEIVGVEREAKFLPMPPEHEGQLLSS</sequence>
<comment type="caution">
    <text evidence="1">The sequence shown here is derived from an EMBL/GenBank/DDBJ whole genome shotgun (WGS) entry which is preliminary data.</text>
</comment>
<accession>A0A6L6HUP4</accession>
<evidence type="ECO:0000313" key="1">
    <source>
        <dbReference type="EMBL" id="MTE01903.1"/>
    </source>
</evidence>
<organism evidence="1 2">
    <name type="scientific">Paracoccus lichenicola</name>
    <dbReference type="NCBI Taxonomy" id="2665644"/>
    <lineage>
        <taxon>Bacteria</taxon>
        <taxon>Pseudomonadati</taxon>
        <taxon>Pseudomonadota</taxon>
        <taxon>Alphaproteobacteria</taxon>
        <taxon>Rhodobacterales</taxon>
        <taxon>Paracoccaceae</taxon>
        <taxon>Paracoccus</taxon>
    </lineage>
</organism>
<dbReference type="AlphaFoldDB" id="A0A6L6HUP4"/>
<proteinExistence type="predicted"/>
<dbReference type="EMBL" id="WMBT01000019">
    <property type="protein sequence ID" value="MTE01903.1"/>
    <property type="molecule type" value="Genomic_DNA"/>
</dbReference>
<dbReference type="Proteomes" id="UP000481417">
    <property type="component" value="Unassembled WGS sequence"/>
</dbReference>
<keyword evidence="2" id="KW-1185">Reference proteome</keyword>